<organism evidence="2 3">
    <name type="scientific">Apiospora saccharicola</name>
    <dbReference type="NCBI Taxonomy" id="335842"/>
    <lineage>
        <taxon>Eukaryota</taxon>
        <taxon>Fungi</taxon>
        <taxon>Dikarya</taxon>
        <taxon>Ascomycota</taxon>
        <taxon>Pezizomycotina</taxon>
        <taxon>Sordariomycetes</taxon>
        <taxon>Xylariomycetidae</taxon>
        <taxon>Amphisphaeriales</taxon>
        <taxon>Apiosporaceae</taxon>
        <taxon>Apiospora</taxon>
    </lineage>
</organism>
<dbReference type="SUPFAM" id="SSF81383">
    <property type="entry name" value="F-box domain"/>
    <property type="match status" value="1"/>
</dbReference>
<accession>A0ABR1U320</accession>
<name>A0ABR1U320_9PEZI</name>
<dbReference type="EMBL" id="JAQQWM010000008">
    <property type="protein sequence ID" value="KAK8053294.1"/>
    <property type="molecule type" value="Genomic_DNA"/>
</dbReference>
<evidence type="ECO:0000313" key="3">
    <source>
        <dbReference type="Proteomes" id="UP001446871"/>
    </source>
</evidence>
<dbReference type="Proteomes" id="UP001446871">
    <property type="component" value="Unassembled WGS sequence"/>
</dbReference>
<dbReference type="PROSITE" id="PS50181">
    <property type="entry name" value="FBOX"/>
    <property type="match status" value="1"/>
</dbReference>
<reference evidence="2 3" key="1">
    <citation type="submission" date="2023-01" db="EMBL/GenBank/DDBJ databases">
        <title>Analysis of 21 Apiospora genomes using comparative genomics revels a genus with tremendous synthesis potential of carbohydrate active enzymes and secondary metabolites.</title>
        <authorList>
            <person name="Sorensen T."/>
        </authorList>
    </citation>
    <scope>NUCLEOTIDE SEQUENCE [LARGE SCALE GENOMIC DNA]</scope>
    <source>
        <strain evidence="2 3">CBS 83171</strain>
    </source>
</reference>
<gene>
    <name evidence="2" type="ORF">PG996_012595</name>
</gene>
<protein>
    <recommendedName>
        <fullName evidence="1">F-box domain-containing protein</fullName>
    </recommendedName>
</protein>
<comment type="caution">
    <text evidence="2">The sequence shown here is derived from an EMBL/GenBank/DDBJ whole genome shotgun (WGS) entry which is preliminary data.</text>
</comment>
<proteinExistence type="predicted"/>
<dbReference type="InterPro" id="IPR036047">
    <property type="entry name" value="F-box-like_dom_sf"/>
</dbReference>
<evidence type="ECO:0000259" key="1">
    <source>
        <dbReference type="PROSITE" id="PS50181"/>
    </source>
</evidence>
<sequence>MSRRSRLLELPEELLVMIASHLARTRGVSTVSILNRRFYRISNNLIVDRAVNKIYLGRHFYRTPSEPLLEALRYDSWVMIRILMGISRGVDPTELFGTIERSHGVVRTFLLAALLHDAPHVASDLLEKGAKLFHQNRTMVEPVLG</sequence>
<keyword evidence="3" id="KW-1185">Reference proteome</keyword>
<dbReference type="InterPro" id="IPR001810">
    <property type="entry name" value="F-box_dom"/>
</dbReference>
<evidence type="ECO:0000313" key="2">
    <source>
        <dbReference type="EMBL" id="KAK8053294.1"/>
    </source>
</evidence>
<feature type="domain" description="F-box" evidence="1">
    <location>
        <begin position="4"/>
        <end position="54"/>
    </location>
</feature>